<evidence type="ECO:0000259" key="7">
    <source>
        <dbReference type="SMART" id="SM01168"/>
    </source>
</evidence>
<sequence>MKTEKYPLSPPSLDELAKALEGPLGCNYNQSSISIVPCPDLRRAPFFLATEGLSGKECAADIGGQPNIYPRPRLDCHYSMLEIIQAMEMGDDKGSLIGAGAGPFHVLGVNSELAPNLSWLSLDDIDDQTYGATVSSQGKPRVTRSPHMACGFMMNLFGCQGVPGPVLKIVARGRIGQEKSFTQCIRKATESTFPGQTVTLGGAFLIKSGRSRYHIMPAFPPEAELPFKDPKALNDWLTYHDVDGSLTCMTVLHSADPDHSMGLRLEHTHSFSPGRENAGGHYHYDIESHDADTIEYEAYFNTAKMIYRIDRPEVHLERDLHD</sequence>
<evidence type="ECO:0000256" key="5">
    <source>
        <dbReference type="ARBA" id="ARBA00022833"/>
    </source>
</evidence>
<dbReference type="InterPro" id="IPR015021">
    <property type="entry name" value="C11orf54_DUF1907"/>
</dbReference>
<evidence type="ECO:0000256" key="2">
    <source>
        <dbReference type="ARBA" id="ARBA00011245"/>
    </source>
</evidence>
<evidence type="ECO:0000256" key="1">
    <source>
        <dbReference type="ARBA" id="ARBA00004123"/>
    </source>
</evidence>
<keyword evidence="3" id="KW-0479">Metal-binding</keyword>
<dbReference type="SUPFAM" id="SSF117856">
    <property type="entry name" value="AF0104/ALDC/Ptd012-like"/>
    <property type="match status" value="1"/>
</dbReference>
<evidence type="ECO:0000313" key="8">
    <source>
        <dbReference type="EMBL" id="RMY01323.1"/>
    </source>
</evidence>
<feature type="domain" description="DUF1907" evidence="7">
    <location>
        <begin position="19"/>
        <end position="309"/>
    </location>
</feature>
<dbReference type="PANTHER" id="PTHR13204:SF1">
    <property type="entry name" value="ESTER HYDROLASE C11ORF54"/>
    <property type="match status" value="1"/>
</dbReference>
<evidence type="ECO:0000256" key="3">
    <source>
        <dbReference type="ARBA" id="ARBA00022723"/>
    </source>
</evidence>
<organism evidence="8 9">
    <name type="scientific">Hortaea werneckii</name>
    <name type="common">Black yeast</name>
    <name type="synonym">Cladosporium werneckii</name>
    <dbReference type="NCBI Taxonomy" id="91943"/>
    <lineage>
        <taxon>Eukaryota</taxon>
        <taxon>Fungi</taxon>
        <taxon>Dikarya</taxon>
        <taxon>Ascomycota</taxon>
        <taxon>Pezizomycotina</taxon>
        <taxon>Dothideomycetes</taxon>
        <taxon>Dothideomycetidae</taxon>
        <taxon>Mycosphaerellales</taxon>
        <taxon>Teratosphaeriaceae</taxon>
        <taxon>Hortaea</taxon>
    </lineage>
</organism>
<dbReference type="VEuPathDB" id="FungiDB:BTJ68_00352"/>
<protein>
    <recommendedName>
        <fullName evidence="7">DUF1907 domain-containing protein</fullName>
    </recommendedName>
</protein>
<gene>
    <name evidence="8" type="ORF">D0868_08559</name>
</gene>
<comment type="caution">
    <text evidence="8">The sequence shown here is derived from an EMBL/GenBank/DDBJ whole genome shotgun (WGS) entry which is preliminary data.</text>
</comment>
<reference evidence="8 9" key="1">
    <citation type="journal article" date="2018" name="BMC Genomics">
        <title>Genomic evidence for intraspecific hybridization in a clonal and extremely halotolerant yeast.</title>
        <authorList>
            <person name="Gostincar C."/>
            <person name="Stajich J.E."/>
            <person name="Zupancic J."/>
            <person name="Zalar P."/>
            <person name="Gunde-Cimerman N."/>
        </authorList>
    </citation>
    <scope>NUCLEOTIDE SEQUENCE [LARGE SCALE GENOMIC DNA]</scope>
    <source>
        <strain evidence="8 9">EXF-6654</strain>
    </source>
</reference>
<evidence type="ECO:0000256" key="6">
    <source>
        <dbReference type="ARBA" id="ARBA00023242"/>
    </source>
</evidence>
<dbReference type="AlphaFoldDB" id="A0A3M6YEF0"/>
<dbReference type="GO" id="GO:0005634">
    <property type="term" value="C:nucleus"/>
    <property type="evidence" value="ECO:0007669"/>
    <property type="project" value="UniProtKB-SubCell"/>
</dbReference>
<dbReference type="EMBL" id="QWIK01000767">
    <property type="protein sequence ID" value="RMY01323.1"/>
    <property type="molecule type" value="Genomic_DNA"/>
</dbReference>
<keyword evidence="6" id="KW-0539">Nucleus</keyword>
<dbReference type="GO" id="GO:0016788">
    <property type="term" value="F:hydrolase activity, acting on ester bonds"/>
    <property type="evidence" value="ECO:0007669"/>
    <property type="project" value="TreeGrafter"/>
</dbReference>
<evidence type="ECO:0000256" key="4">
    <source>
        <dbReference type="ARBA" id="ARBA00022801"/>
    </source>
</evidence>
<keyword evidence="5" id="KW-0862">Zinc</keyword>
<evidence type="ECO:0000313" key="9">
    <source>
        <dbReference type="Proteomes" id="UP000282582"/>
    </source>
</evidence>
<dbReference type="Proteomes" id="UP000282582">
    <property type="component" value="Unassembled WGS sequence"/>
</dbReference>
<comment type="subcellular location">
    <subcellularLocation>
        <location evidence="1">Nucleus</location>
    </subcellularLocation>
</comment>
<dbReference type="Pfam" id="PF08925">
    <property type="entry name" value="DUF1907"/>
    <property type="match status" value="1"/>
</dbReference>
<keyword evidence="4" id="KW-0378">Hydrolase</keyword>
<comment type="subunit">
    <text evidence="2">Monomer.</text>
</comment>
<dbReference type="CDD" id="cd17298">
    <property type="entry name" value="DUF1907"/>
    <property type="match status" value="1"/>
</dbReference>
<accession>A0A3M6YEF0</accession>
<dbReference type="PANTHER" id="PTHR13204">
    <property type="entry name" value="PTD012 PROTEIN"/>
    <property type="match status" value="1"/>
</dbReference>
<dbReference type="SMART" id="SM01168">
    <property type="entry name" value="DUF1907"/>
    <property type="match status" value="1"/>
</dbReference>
<proteinExistence type="predicted"/>
<dbReference type="GO" id="GO:0008270">
    <property type="term" value="F:zinc ion binding"/>
    <property type="evidence" value="ECO:0007669"/>
    <property type="project" value="TreeGrafter"/>
</dbReference>
<name>A0A3M6YEF0_HORWE</name>